<dbReference type="Proteomes" id="UP000324285">
    <property type="component" value="Chromosome"/>
</dbReference>
<feature type="transmembrane region" description="Helical" evidence="1">
    <location>
        <begin position="101"/>
        <end position="123"/>
    </location>
</feature>
<proteinExistence type="predicted"/>
<name>A0A5C1NDY6_9GAMM</name>
<protein>
    <recommendedName>
        <fullName evidence="4">Transmembrane protein</fullName>
    </recommendedName>
</protein>
<gene>
    <name evidence="2" type="ORF">E4T21_10290</name>
</gene>
<feature type="transmembrane region" description="Helical" evidence="1">
    <location>
        <begin position="43"/>
        <end position="62"/>
    </location>
</feature>
<dbReference type="KEGG" id="hbh:E4T21_10290"/>
<evidence type="ECO:0008006" key="4">
    <source>
        <dbReference type="Google" id="ProtNLM"/>
    </source>
</evidence>
<accession>A0A5C1NDY6</accession>
<organism evidence="2 3">
    <name type="scientific">Halomonas binhaiensis</name>
    <dbReference type="NCBI Taxonomy" id="2562282"/>
    <lineage>
        <taxon>Bacteria</taxon>
        <taxon>Pseudomonadati</taxon>
        <taxon>Pseudomonadota</taxon>
        <taxon>Gammaproteobacteria</taxon>
        <taxon>Oceanospirillales</taxon>
        <taxon>Halomonadaceae</taxon>
        <taxon>Halomonas</taxon>
    </lineage>
</organism>
<keyword evidence="1" id="KW-0472">Membrane</keyword>
<evidence type="ECO:0000313" key="3">
    <source>
        <dbReference type="Proteomes" id="UP000324285"/>
    </source>
</evidence>
<keyword evidence="3" id="KW-1185">Reference proteome</keyword>
<dbReference type="RefSeq" id="WP_149284913.1">
    <property type="nucleotide sequence ID" value="NZ_CP038437.2"/>
</dbReference>
<keyword evidence="1" id="KW-1133">Transmembrane helix</keyword>
<evidence type="ECO:0000256" key="1">
    <source>
        <dbReference type="SAM" id="Phobius"/>
    </source>
</evidence>
<dbReference type="EMBL" id="CP038437">
    <property type="protein sequence ID" value="QEM81902.1"/>
    <property type="molecule type" value="Genomic_DNA"/>
</dbReference>
<keyword evidence="1" id="KW-0812">Transmembrane</keyword>
<reference evidence="2" key="1">
    <citation type="submission" date="2021-02" db="EMBL/GenBank/DDBJ databases">
        <title>Strain Y2R2, a novel species of the genus Halomonas.</title>
        <authorList>
            <person name="Huang H."/>
        </authorList>
    </citation>
    <scope>NUCLEOTIDE SEQUENCE</scope>
    <source>
        <strain evidence="2">Y2R2</strain>
    </source>
</reference>
<sequence length="127" mass="13582">MSKDKSARPIGSPVRLSIMLGLMMVMALTLPRYIKEGHANQETLGWVVIAVLALVSLLQWKLLDGEGRSHLKPLLLTLVGCMVVGLAGVMLYKVIAGGAVLSVMTLSQGATAGLLLHAVALLLRKRR</sequence>
<dbReference type="AlphaFoldDB" id="A0A5C1NDY6"/>
<feature type="transmembrane region" description="Helical" evidence="1">
    <location>
        <begin position="12"/>
        <end position="31"/>
    </location>
</feature>
<feature type="transmembrane region" description="Helical" evidence="1">
    <location>
        <begin position="74"/>
        <end position="95"/>
    </location>
</feature>
<evidence type="ECO:0000313" key="2">
    <source>
        <dbReference type="EMBL" id="QEM81902.1"/>
    </source>
</evidence>
<dbReference type="OrthoDB" id="6182972at2"/>